<dbReference type="PANTHER" id="PTHR41677">
    <property type="entry name" value="YALI0B19030P"/>
    <property type="match status" value="1"/>
</dbReference>
<proteinExistence type="predicted"/>
<reference evidence="1" key="1">
    <citation type="journal article" date="2021" name="IMA Fungus">
        <title>Genomic characterization of three marine fungi, including Emericellopsis atlantica sp. nov. with signatures of a generalist lifestyle and marine biomass degradation.</title>
        <authorList>
            <person name="Hagestad O.C."/>
            <person name="Hou L."/>
            <person name="Andersen J.H."/>
            <person name="Hansen E.H."/>
            <person name="Altermark B."/>
            <person name="Li C."/>
            <person name="Kuhnert E."/>
            <person name="Cox R.J."/>
            <person name="Crous P.W."/>
            <person name="Spatafora J.W."/>
            <person name="Lail K."/>
            <person name="Amirebrahimi M."/>
            <person name="Lipzen A."/>
            <person name="Pangilinan J."/>
            <person name="Andreopoulos W."/>
            <person name="Hayes R.D."/>
            <person name="Ng V."/>
            <person name="Grigoriev I.V."/>
            <person name="Jackson S.A."/>
            <person name="Sutton T.D.S."/>
            <person name="Dobson A.D.W."/>
            <person name="Rama T."/>
        </authorList>
    </citation>
    <scope>NUCLEOTIDE SEQUENCE</scope>
    <source>
        <strain evidence="1">TRa3180A</strain>
    </source>
</reference>
<evidence type="ECO:0000313" key="1">
    <source>
        <dbReference type="EMBL" id="KAG9243440.1"/>
    </source>
</evidence>
<dbReference type="Proteomes" id="UP000887226">
    <property type="component" value="Unassembled WGS sequence"/>
</dbReference>
<sequence>MDSHPVSGLARVSDGSGVPTYDVLYDLITSVVFIVGQVFETVLHVDTWRDEILDPVVGKNLSFTSNVAPKQIQGYILNYGNFIEAAWKHPSTLGVISKIARIELVLRVD</sequence>
<dbReference type="AlphaFoldDB" id="A0A9P7Z208"/>
<protein>
    <submittedName>
        <fullName evidence="1">Uncharacterized protein</fullName>
    </submittedName>
</protein>
<name>A0A9P7Z208_9HELO</name>
<evidence type="ECO:0000313" key="2">
    <source>
        <dbReference type="Proteomes" id="UP000887226"/>
    </source>
</evidence>
<organism evidence="1 2">
    <name type="scientific">Calycina marina</name>
    <dbReference type="NCBI Taxonomy" id="1763456"/>
    <lineage>
        <taxon>Eukaryota</taxon>
        <taxon>Fungi</taxon>
        <taxon>Dikarya</taxon>
        <taxon>Ascomycota</taxon>
        <taxon>Pezizomycotina</taxon>
        <taxon>Leotiomycetes</taxon>
        <taxon>Helotiales</taxon>
        <taxon>Pezizellaceae</taxon>
        <taxon>Calycina</taxon>
    </lineage>
</organism>
<dbReference type="PANTHER" id="PTHR41677:SF1">
    <property type="entry name" value="FE2OG DIOXYGENASE DOMAIN-CONTAINING PROTEIN"/>
    <property type="match status" value="1"/>
</dbReference>
<dbReference type="EMBL" id="MU253977">
    <property type="protein sequence ID" value="KAG9243440.1"/>
    <property type="molecule type" value="Genomic_DNA"/>
</dbReference>
<gene>
    <name evidence="1" type="ORF">BJ878DRAFT_576580</name>
</gene>
<comment type="caution">
    <text evidence="1">The sequence shown here is derived from an EMBL/GenBank/DDBJ whole genome shotgun (WGS) entry which is preliminary data.</text>
</comment>
<keyword evidence="2" id="KW-1185">Reference proteome</keyword>
<accession>A0A9P7Z208</accession>